<sequence length="300" mass="34767">MPYRSTYVLYLFAAILLLTHSCQCKKEHVDPPQPPAPPQDTWLVTSISLNGIPKDSFVYNDQQQLVQHWDYNTSYRQWQNYVVFGYNADGYVKMARYYNENDNTTKSLSQQDSLAWTSGKLWVYTTRYRDLGAGISGYDTTLLLVNTNRQFTLSGSKDTFIFNQGIYGDMVRFKEYTYLQQDVRQFTGHNYVNVIGAPTILEEYRYTMTYGSQVNALYRFLVKNPLLIQLVTADLQNTWKGFPYLASEHYVNSVRYEDAAGTQTTLPVTYTPFDTSAYPKEQLIGQNTSISYRYQIIRGK</sequence>
<gene>
    <name evidence="2" type="ORF">HGH92_17485</name>
</gene>
<proteinExistence type="predicted"/>
<evidence type="ECO:0000313" key="2">
    <source>
        <dbReference type="EMBL" id="NLR66104.1"/>
    </source>
</evidence>
<dbReference type="RefSeq" id="WP_168872053.1">
    <property type="nucleotide sequence ID" value="NZ_JABAIA010000002.1"/>
</dbReference>
<name>A0A847RW15_9BACT</name>
<protein>
    <recommendedName>
        <fullName evidence="4">DUF4595 domain-containing protein</fullName>
    </recommendedName>
</protein>
<dbReference type="Proteomes" id="UP000570474">
    <property type="component" value="Unassembled WGS sequence"/>
</dbReference>
<evidence type="ECO:0000313" key="3">
    <source>
        <dbReference type="Proteomes" id="UP000570474"/>
    </source>
</evidence>
<feature type="signal peptide" evidence="1">
    <location>
        <begin position="1"/>
        <end position="26"/>
    </location>
</feature>
<evidence type="ECO:0008006" key="4">
    <source>
        <dbReference type="Google" id="ProtNLM"/>
    </source>
</evidence>
<dbReference type="AlphaFoldDB" id="A0A847RW15"/>
<comment type="caution">
    <text evidence="2">The sequence shown here is derived from an EMBL/GenBank/DDBJ whole genome shotgun (WGS) entry which is preliminary data.</text>
</comment>
<keyword evidence="3" id="KW-1185">Reference proteome</keyword>
<accession>A0A847RW15</accession>
<organism evidence="2 3">
    <name type="scientific">Chitinophaga varians</name>
    <dbReference type="NCBI Taxonomy" id="2202339"/>
    <lineage>
        <taxon>Bacteria</taxon>
        <taxon>Pseudomonadati</taxon>
        <taxon>Bacteroidota</taxon>
        <taxon>Chitinophagia</taxon>
        <taxon>Chitinophagales</taxon>
        <taxon>Chitinophagaceae</taxon>
        <taxon>Chitinophaga</taxon>
    </lineage>
</organism>
<evidence type="ECO:0000256" key="1">
    <source>
        <dbReference type="SAM" id="SignalP"/>
    </source>
</evidence>
<reference evidence="2 3" key="1">
    <citation type="submission" date="2020-04" db="EMBL/GenBank/DDBJ databases">
        <authorList>
            <person name="Yin C."/>
        </authorList>
    </citation>
    <scope>NUCLEOTIDE SEQUENCE [LARGE SCALE GENOMIC DNA]</scope>
    <source>
        <strain evidence="2 3">Ae27</strain>
    </source>
</reference>
<feature type="chain" id="PRO_5032470969" description="DUF4595 domain-containing protein" evidence="1">
    <location>
        <begin position="27"/>
        <end position="300"/>
    </location>
</feature>
<keyword evidence="1" id="KW-0732">Signal</keyword>
<dbReference type="EMBL" id="JABAIA010000002">
    <property type="protein sequence ID" value="NLR66104.1"/>
    <property type="molecule type" value="Genomic_DNA"/>
</dbReference>